<reference evidence="4" key="1">
    <citation type="submission" date="2021-03" db="EMBL/GenBank/DDBJ databases">
        <title>Molecular epidemiology and mechanisms of colistin and carbapenem resistance in Enterobacteriaceae from clinical isolates, the environment and porcine samples in Pretoria, South Africa.</title>
        <authorList>
            <person name="Bogoshi D."/>
            <person name="Mbelle N.M."/>
            <person name="Naidoo V."/>
            <person name="Osei Sekyere J."/>
        </authorList>
    </citation>
    <scope>NUCLEOTIDE SEQUENCE</scope>
    <source>
        <strain evidence="4">ESB009</strain>
    </source>
</reference>
<evidence type="ECO:0000259" key="3">
    <source>
        <dbReference type="Pfam" id="PF17755"/>
    </source>
</evidence>
<evidence type="ECO:0000313" key="4">
    <source>
        <dbReference type="EMBL" id="MBO1919937.1"/>
    </source>
</evidence>
<dbReference type="GO" id="GO:0046872">
    <property type="term" value="F:metal ion binding"/>
    <property type="evidence" value="ECO:0007669"/>
    <property type="project" value="UniProtKB-KW"/>
</dbReference>
<dbReference type="AlphaFoldDB" id="A0A939NHU0"/>
<dbReference type="InterPro" id="IPR041552">
    <property type="entry name" value="UvrA_DNA-bd"/>
</dbReference>
<dbReference type="Gene3D" id="1.10.8.280">
    <property type="entry name" value="ABC transporter ATPase domain-like"/>
    <property type="match status" value="1"/>
</dbReference>
<comment type="caution">
    <text evidence="4">The sequence shown here is derived from an EMBL/GenBank/DDBJ whole genome shotgun (WGS) entry which is preliminary data.</text>
</comment>
<protein>
    <recommendedName>
        <fullName evidence="3">UvrA DNA-binding domain-containing protein</fullName>
    </recommendedName>
</protein>
<accession>A0A939NHU0</accession>
<gene>
    <name evidence="4" type="ORF">J4710_06970</name>
</gene>
<name>A0A939NHU0_STAXY</name>
<keyword evidence="2" id="KW-0862">Zinc</keyword>
<keyword evidence="1" id="KW-0479">Metal-binding</keyword>
<feature type="domain" description="UvrA DNA-binding" evidence="3">
    <location>
        <begin position="1"/>
        <end position="31"/>
    </location>
</feature>
<organism evidence="4">
    <name type="scientific">Staphylococcus xylosus</name>
    <dbReference type="NCBI Taxonomy" id="1288"/>
    <lineage>
        <taxon>Bacteria</taxon>
        <taxon>Bacillati</taxon>
        <taxon>Bacillota</taxon>
        <taxon>Bacilli</taxon>
        <taxon>Bacillales</taxon>
        <taxon>Staphylococcaceae</taxon>
        <taxon>Staphylococcus</taxon>
    </lineage>
</organism>
<dbReference type="EMBL" id="JAGETT010000038">
    <property type="protein sequence ID" value="MBO1919937.1"/>
    <property type="molecule type" value="Genomic_DNA"/>
</dbReference>
<evidence type="ECO:0000256" key="1">
    <source>
        <dbReference type="ARBA" id="ARBA00022723"/>
    </source>
</evidence>
<evidence type="ECO:0000256" key="2">
    <source>
        <dbReference type="ARBA" id="ARBA00022833"/>
    </source>
</evidence>
<sequence>MILYGSKGKEIEFTFTQRNGQTRKRTMEFEGN</sequence>
<proteinExistence type="predicted"/>
<dbReference type="Pfam" id="PF17755">
    <property type="entry name" value="UvrA_DNA-bind"/>
    <property type="match status" value="1"/>
</dbReference>